<protein>
    <submittedName>
        <fullName evidence="3">Uncharacterized protein LOC104226007</fullName>
    </submittedName>
</protein>
<organism evidence="2 3">
    <name type="scientific">Nicotiana sylvestris</name>
    <name type="common">Wood tobacco</name>
    <name type="synonym">South American tobacco</name>
    <dbReference type="NCBI Taxonomy" id="4096"/>
    <lineage>
        <taxon>Eukaryota</taxon>
        <taxon>Viridiplantae</taxon>
        <taxon>Streptophyta</taxon>
        <taxon>Embryophyta</taxon>
        <taxon>Tracheophyta</taxon>
        <taxon>Spermatophyta</taxon>
        <taxon>Magnoliopsida</taxon>
        <taxon>eudicotyledons</taxon>
        <taxon>Gunneridae</taxon>
        <taxon>Pentapetalae</taxon>
        <taxon>asterids</taxon>
        <taxon>lamiids</taxon>
        <taxon>Solanales</taxon>
        <taxon>Solanaceae</taxon>
        <taxon>Nicotianoideae</taxon>
        <taxon>Nicotianeae</taxon>
        <taxon>Nicotiana</taxon>
    </lineage>
</organism>
<dbReference type="Gene3D" id="2.40.70.10">
    <property type="entry name" value="Acid Proteases"/>
    <property type="match status" value="1"/>
</dbReference>
<gene>
    <name evidence="3" type="primary">LOC104226007</name>
</gene>
<dbReference type="PANTHER" id="PTHR33067">
    <property type="entry name" value="RNA-DIRECTED DNA POLYMERASE-RELATED"/>
    <property type="match status" value="1"/>
</dbReference>
<dbReference type="Proteomes" id="UP000189701">
    <property type="component" value="Unplaced"/>
</dbReference>
<dbReference type="AlphaFoldDB" id="A0A1U7WC18"/>
<proteinExistence type="predicted"/>
<dbReference type="RefSeq" id="XP_009776198.1">
    <property type="nucleotide sequence ID" value="XM_009777896.1"/>
</dbReference>
<name>A0A1U7WC18_NICSY</name>
<feature type="region of interest" description="Disordered" evidence="1">
    <location>
        <begin position="1"/>
        <end position="58"/>
    </location>
</feature>
<reference evidence="2" key="1">
    <citation type="journal article" date="2013" name="Genome Biol.">
        <title>Reference genomes and transcriptomes of Nicotiana sylvestris and Nicotiana tomentosiformis.</title>
        <authorList>
            <person name="Sierro N."/>
            <person name="Battey J.N."/>
            <person name="Ouadi S."/>
            <person name="Bovet L."/>
            <person name="Goepfert S."/>
            <person name="Bakaher N."/>
            <person name="Peitsch M.C."/>
            <person name="Ivanov N.V."/>
        </authorList>
    </citation>
    <scope>NUCLEOTIDE SEQUENCE [LARGE SCALE GENOMIC DNA]</scope>
</reference>
<evidence type="ECO:0000256" key="1">
    <source>
        <dbReference type="SAM" id="MobiDB-lite"/>
    </source>
</evidence>
<accession>A0A1U7WC18</accession>
<reference evidence="3" key="2">
    <citation type="submission" date="2025-08" db="UniProtKB">
        <authorList>
            <consortium name="RefSeq"/>
        </authorList>
    </citation>
    <scope>IDENTIFICATION</scope>
    <source>
        <tissue evidence="3">Leaf</tissue>
    </source>
</reference>
<dbReference type="eggNOG" id="KOG0017">
    <property type="taxonomic scope" value="Eukaryota"/>
</dbReference>
<keyword evidence="2" id="KW-1185">Reference proteome</keyword>
<evidence type="ECO:0000313" key="3">
    <source>
        <dbReference type="RefSeq" id="XP_009776198.1"/>
    </source>
</evidence>
<dbReference type="PANTHER" id="PTHR33067:SF9">
    <property type="entry name" value="RNA-DIRECTED DNA POLYMERASE"/>
    <property type="match status" value="1"/>
</dbReference>
<evidence type="ECO:0000313" key="2">
    <source>
        <dbReference type="Proteomes" id="UP000189701"/>
    </source>
</evidence>
<dbReference type="InterPro" id="IPR021109">
    <property type="entry name" value="Peptidase_aspartic_dom_sf"/>
</dbReference>
<sequence>MVHAMAVTTRSGRGGVASTSNPRKIVSDDVLVQDDDEPSNDVQGPLPRPPPPYPQRLAKQNNENQFKKFIDMMKSLSINVSLVEALQQMSGYVKFMKDLVTKRRSMNYETIKMTHQVSAIVNSMAPKLEHPGAFTIPCTIGGVDFAKALCDLEASINLMPYFVFKTLGIVQPRPTSMRLQMAEV</sequence>